<name>A9FSZ2_SORC5</name>
<keyword evidence="2" id="KW-1133">Transmembrane helix</keyword>
<sequence>MNDAVNDAVNDAAHAAGAVSARGTTREAARGDRAGASPRGCSGLPAGVAWRRMIRRALSCAAAAALLAIAPAALADRVALLPTRGGTDEAARSAAQAEVARGLAALGHATAPDGAVAAALKDVADGVADSADEYRAVGARTGADWVLTGTVDPAVTTTRIELTAYLASTGRVESVAREVDRDRSAQQTQEMLAVLLRPEGVGAGELPWERAARSAPASAPPPPSAGGAIVLPPVPAPPPAPPAKEVLMAYPLGPERVWPAYSGGRRVALSASLGLAVAAARLPGASGSAASLVGEARVAYAPGDRGLELFAGGGGNLAGPFAGWIEGGARLLLTPSLTPHDGAWRAFPLHLGPSLRAGAFFRSAPGAVGPDLTPYHGDLEVHPVLGASLDVALALSPSVQLEAQLGNLRWVPTGGGSLLLVGATLGAGARF</sequence>
<feature type="region of interest" description="Disordered" evidence="1">
    <location>
        <begin position="17"/>
        <end position="39"/>
    </location>
</feature>
<dbReference type="KEGG" id="scl:sce8305"/>
<evidence type="ECO:0000313" key="4">
    <source>
        <dbReference type="Proteomes" id="UP000002139"/>
    </source>
</evidence>
<evidence type="ECO:0000256" key="2">
    <source>
        <dbReference type="SAM" id="Phobius"/>
    </source>
</evidence>
<gene>
    <name evidence="3" type="ordered locus">sce8305</name>
</gene>
<dbReference type="BioCyc" id="SCEL448385:SCE_RS42550-MONOMER"/>
<accession>A9FSZ2</accession>
<keyword evidence="4" id="KW-1185">Reference proteome</keyword>
<feature type="transmembrane region" description="Helical" evidence="2">
    <location>
        <begin position="57"/>
        <end position="74"/>
    </location>
</feature>
<feature type="compositionally biased region" description="Basic and acidic residues" evidence="1">
    <location>
        <begin position="24"/>
        <end position="33"/>
    </location>
</feature>
<evidence type="ECO:0000313" key="3">
    <source>
        <dbReference type="EMBL" id="CAN98475.1"/>
    </source>
</evidence>
<dbReference type="EMBL" id="AM746676">
    <property type="protein sequence ID" value="CAN98475.1"/>
    <property type="molecule type" value="Genomic_DNA"/>
</dbReference>
<keyword evidence="2" id="KW-0812">Transmembrane</keyword>
<organism evidence="3 4">
    <name type="scientific">Sorangium cellulosum (strain So ce56)</name>
    <name type="common">Polyangium cellulosum (strain So ce56)</name>
    <dbReference type="NCBI Taxonomy" id="448385"/>
    <lineage>
        <taxon>Bacteria</taxon>
        <taxon>Pseudomonadati</taxon>
        <taxon>Myxococcota</taxon>
        <taxon>Polyangia</taxon>
        <taxon>Polyangiales</taxon>
        <taxon>Polyangiaceae</taxon>
        <taxon>Sorangium</taxon>
    </lineage>
</organism>
<dbReference type="Proteomes" id="UP000002139">
    <property type="component" value="Chromosome"/>
</dbReference>
<dbReference type="STRING" id="448385.sce8305"/>
<proteinExistence type="predicted"/>
<protein>
    <submittedName>
        <fullName evidence="3">Membrane protein</fullName>
    </submittedName>
</protein>
<evidence type="ECO:0000256" key="1">
    <source>
        <dbReference type="SAM" id="MobiDB-lite"/>
    </source>
</evidence>
<keyword evidence="2" id="KW-0472">Membrane</keyword>
<dbReference type="HOGENOM" id="CLU_636001_0_0_7"/>
<reference evidence="3 4" key="1">
    <citation type="journal article" date="2007" name="Nat. Biotechnol.">
        <title>Complete genome sequence of the myxobacterium Sorangium cellulosum.</title>
        <authorList>
            <person name="Schneiker S."/>
            <person name="Perlova O."/>
            <person name="Kaiser O."/>
            <person name="Gerth K."/>
            <person name="Alici A."/>
            <person name="Altmeyer M.O."/>
            <person name="Bartels D."/>
            <person name="Bekel T."/>
            <person name="Beyer S."/>
            <person name="Bode E."/>
            <person name="Bode H.B."/>
            <person name="Bolten C.J."/>
            <person name="Choudhuri J.V."/>
            <person name="Doss S."/>
            <person name="Elnakady Y.A."/>
            <person name="Frank B."/>
            <person name="Gaigalat L."/>
            <person name="Goesmann A."/>
            <person name="Groeger C."/>
            <person name="Gross F."/>
            <person name="Jelsbak L."/>
            <person name="Jelsbak L."/>
            <person name="Kalinowski J."/>
            <person name="Kegler C."/>
            <person name="Knauber T."/>
            <person name="Konietzny S."/>
            <person name="Kopp M."/>
            <person name="Krause L."/>
            <person name="Krug D."/>
            <person name="Linke B."/>
            <person name="Mahmud T."/>
            <person name="Martinez-Arias R."/>
            <person name="McHardy A.C."/>
            <person name="Merai M."/>
            <person name="Meyer F."/>
            <person name="Mormann S."/>
            <person name="Munoz-Dorado J."/>
            <person name="Perez J."/>
            <person name="Pradella S."/>
            <person name="Rachid S."/>
            <person name="Raddatz G."/>
            <person name="Rosenau F."/>
            <person name="Rueckert C."/>
            <person name="Sasse F."/>
            <person name="Scharfe M."/>
            <person name="Schuster S.C."/>
            <person name="Suen G."/>
            <person name="Treuner-Lange A."/>
            <person name="Velicer G.J."/>
            <person name="Vorholter F.-J."/>
            <person name="Weissman K.J."/>
            <person name="Welch R.D."/>
            <person name="Wenzel S.C."/>
            <person name="Whitworth D.E."/>
            <person name="Wilhelm S."/>
            <person name="Wittmann C."/>
            <person name="Bloecker H."/>
            <person name="Puehler A."/>
            <person name="Mueller R."/>
        </authorList>
    </citation>
    <scope>NUCLEOTIDE SEQUENCE [LARGE SCALE GENOMIC DNA]</scope>
    <source>
        <strain evidence="4">So ce56</strain>
    </source>
</reference>
<dbReference type="AlphaFoldDB" id="A9FSZ2"/>